<dbReference type="SUPFAM" id="SSF53335">
    <property type="entry name" value="S-adenosyl-L-methionine-dependent methyltransferases"/>
    <property type="match status" value="1"/>
</dbReference>
<evidence type="ECO:0000256" key="1">
    <source>
        <dbReference type="ARBA" id="ARBA00022691"/>
    </source>
</evidence>
<dbReference type="InterPro" id="IPR029063">
    <property type="entry name" value="SAM-dependent_MTases_sf"/>
</dbReference>
<dbReference type="EMBL" id="HBIN01000529">
    <property type="protein sequence ID" value="CAE0429897.1"/>
    <property type="molecule type" value="Transcribed_RNA"/>
</dbReference>
<name>A0A7S3LGP3_9STRA</name>
<dbReference type="PANTHER" id="PTHR11006:SF4">
    <property type="entry name" value="PROTEIN ARGININE N-METHYLTRANSFERASE 7"/>
    <property type="match status" value="1"/>
</dbReference>
<protein>
    <recommendedName>
        <fullName evidence="3">tRNA(Phe) (4-demethylwyosine(37)-C(7)) aminocarboxypropyltransferase</fullName>
    </recommendedName>
</protein>
<keyword evidence="1" id="KW-0949">S-adenosyl-L-methionine</keyword>
<evidence type="ECO:0008006" key="3">
    <source>
        <dbReference type="Google" id="ProtNLM"/>
    </source>
</evidence>
<dbReference type="PANTHER" id="PTHR11006">
    <property type="entry name" value="PROTEIN ARGININE N-METHYLTRANSFERASE"/>
    <property type="match status" value="1"/>
</dbReference>
<evidence type="ECO:0000313" key="2">
    <source>
        <dbReference type="EMBL" id="CAE0429897.1"/>
    </source>
</evidence>
<dbReference type="GO" id="GO:0016274">
    <property type="term" value="F:protein-arginine N-methyltransferase activity"/>
    <property type="evidence" value="ECO:0007669"/>
    <property type="project" value="InterPro"/>
</dbReference>
<reference evidence="2" key="1">
    <citation type="submission" date="2021-01" db="EMBL/GenBank/DDBJ databases">
        <authorList>
            <person name="Corre E."/>
            <person name="Pelletier E."/>
            <person name="Niang G."/>
            <person name="Scheremetjew M."/>
            <person name="Finn R."/>
            <person name="Kale V."/>
            <person name="Holt S."/>
            <person name="Cochrane G."/>
            <person name="Meng A."/>
            <person name="Brown T."/>
            <person name="Cohen L."/>
        </authorList>
    </citation>
    <scope>NUCLEOTIDE SEQUENCE</scope>
    <source>
        <strain evidence="2">GSBS06</strain>
    </source>
</reference>
<proteinExistence type="predicted"/>
<sequence>MSFNIELHIETYQGVIQFLNSKTRSIIISIGVIFAGADVIACEMNEDVARIAERMIKENNLSHKIKVIYKRSTDLNEADLGKRLVDIIVTETLDSQLLAEGILPTINHAREYLSTPQVVTIPQSATVYMHLCDIVDDVDGGNRLQLETLRNSSLHLCSTLVSPELF</sequence>
<organism evidence="2">
    <name type="scientific">Aplanochytrium stocchinoi</name>
    <dbReference type="NCBI Taxonomy" id="215587"/>
    <lineage>
        <taxon>Eukaryota</taxon>
        <taxon>Sar</taxon>
        <taxon>Stramenopiles</taxon>
        <taxon>Bigyra</taxon>
        <taxon>Labyrinthulomycetes</taxon>
        <taxon>Thraustochytrida</taxon>
        <taxon>Thraustochytriidae</taxon>
        <taxon>Aplanochytrium</taxon>
    </lineage>
</organism>
<dbReference type="Gene3D" id="3.40.50.150">
    <property type="entry name" value="Vaccinia Virus protein VP39"/>
    <property type="match status" value="1"/>
</dbReference>
<gene>
    <name evidence="2" type="ORF">ASTO00021_LOCUS225</name>
</gene>
<dbReference type="AlphaFoldDB" id="A0A7S3LGP3"/>
<dbReference type="GO" id="GO:0042054">
    <property type="term" value="F:histone methyltransferase activity"/>
    <property type="evidence" value="ECO:0007669"/>
    <property type="project" value="TreeGrafter"/>
</dbReference>
<dbReference type="InterPro" id="IPR025799">
    <property type="entry name" value="Arg_MeTrfase"/>
</dbReference>
<accession>A0A7S3LGP3</accession>